<dbReference type="PATRIC" id="fig|294.194.peg.3551"/>
<feature type="region of interest" description="Disordered" evidence="1">
    <location>
        <begin position="67"/>
        <end position="110"/>
    </location>
</feature>
<protein>
    <submittedName>
        <fullName evidence="2">Uncharacterized protein</fullName>
    </submittedName>
</protein>
<comment type="caution">
    <text evidence="2">The sequence shown here is derived from an EMBL/GenBank/DDBJ whole genome shotgun (WGS) entry which is preliminary data.</text>
</comment>
<reference evidence="2 3" key="1">
    <citation type="submission" date="2015-05" db="EMBL/GenBank/DDBJ databases">
        <title>A genomic and transcriptomic approach to investigate the blue pigment phenotype in Pseudomonas fluorescens.</title>
        <authorList>
            <person name="Andreani N.A."/>
            <person name="Cardazzo B."/>
        </authorList>
    </citation>
    <scope>NUCLEOTIDE SEQUENCE [LARGE SCALE GENOMIC DNA]</scope>
    <source>
        <strain evidence="2 3">Ps_22</strain>
    </source>
</reference>
<evidence type="ECO:0000256" key="1">
    <source>
        <dbReference type="SAM" id="MobiDB-lite"/>
    </source>
</evidence>
<name>A0A109LGQ5_PSEFL</name>
<evidence type="ECO:0000313" key="3">
    <source>
        <dbReference type="Proteomes" id="UP000061348"/>
    </source>
</evidence>
<dbReference type="AlphaFoldDB" id="A0A109LGQ5"/>
<gene>
    <name evidence="2" type="ORF">PFLmoz3_03199</name>
</gene>
<sequence length="136" mass="14395">MSASVKRVIMPSNTDLPTPVPANRPRRWPRPTVNKPLMLRMPTSSGTLMGLRLSGLMVGPSIGTQSSAFMPPLPSSARPAPSSTRPSMLMPMGRRPVSASGTTRAPGAIPARLPTGIRKILLPEKPITSASTCTGW</sequence>
<proteinExistence type="predicted"/>
<dbReference type="EMBL" id="LCYA01000078">
    <property type="protein sequence ID" value="KWV87351.1"/>
    <property type="molecule type" value="Genomic_DNA"/>
</dbReference>
<feature type="compositionally biased region" description="Low complexity" evidence="1">
    <location>
        <begin position="75"/>
        <end position="87"/>
    </location>
</feature>
<accession>A0A109LGQ5</accession>
<dbReference type="Proteomes" id="UP000061348">
    <property type="component" value="Unassembled WGS sequence"/>
</dbReference>
<organism evidence="2 3">
    <name type="scientific">Pseudomonas fluorescens</name>
    <dbReference type="NCBI Taxonomy" id="294"/>
    <lineage>
        <taxon>Bacteria</taxon>
        <taxon>Pseudomonadati</taxon>
        <taxon>Pseudomonadota</taxon>
        <taxon>Gammaproteobacteria</taxon>
        <taxon>Pseudomonadales</taxon>
        <taxon>Pseudomonadaceae</taxon>
        <taxon>Pseudomonas</taxon>
    </lineage>
</organism>
<feature type="region of interest" description="Disordered" evidence="1">
    <location>
        <begin position="1"/>
        <end position="41"/>
    </location>
</feature>
<evidence type="ECO:0000313" key="2">
    <source>
        <dbReference type="EMBL" id="KWV87351.1"/>
    </source>
</evidence>